<dbReference type="PATRIC" id="fig|1006006.8.peg.1749"/>
<evidence type="ECO:0000313" key="1">
    <source>
        <dbReference type="EMBL" id="AEB95845.1"/>
    </source>
</evidence>
<accession>F4G0F8</accession>
<organism evidence="1 2">
    <name type="scientific">Metallosphaera cuprina (strain Ar-4)</name>
    <dbReference type="NCBI Taxonomy" id="1006006"/>
    <lineage>
        <taxon>Archaea</taxon>
        <taxon>Thermoproteota</taxon>
        <taxon>Thermoprotei</taxon>
        <taxon>Sulfolobales</taxon>
        <taxon>Sulfolobaceae</taxon>
        <taxon>Metallosphaera</taxon>
    </lineage>
</organism>
<dbReference type="AlphaFoldDB" id="F4G0F8"/>
<gene>
    <name evidence="1" type="ordered locus">Mcup_1742</name>
</gene>
<proteinExistence type="predicted"/>
<keyword evidence="2" id="KW-1185">Reference proteome</keyword>
<keyword evidence="1" id="KW-0808">Transferase</keyword>
<dbReference type="Proteomes" id="UP000007812">
    <property type="component" value="Chromosome"/>
</dbReference>
<evidence type="ECO:0000313" key="2">
    <source>
        <dbReference type="Proteomes" id="UP000007812"/>
    </source>
</evidence>
<dbReference type="EMBL" id="CP002656">
    <property type="protein sequence ID" value="AEB95845.1"/>
    <property type="molecule type" value="Genomic_DNA"/>
</dbReference>
<dbReference type="GO" id="GO:0016740">
    <property type="term" value="F:transferase activity"/>
    <property type="evidence" value="ECO:0007669"/>
    <property type="project" value="UniProtKB-KW"/>
</dbReference>
<dbReference type="HOGENOM" id="CLU_2662316_0_0_2"/>
<protein>
    <submittedName>
        <fullName evidence="1">Oligosaccharyl transferase, STT3 subunit</fullName>
    </submittedName>
</protein>
<name>F4G0F8_METCR</name>
<dbReference type="KEGG" id="mcn:Mcup_1742"/>
<sequence length="75" mass="8499">MFIEGLQVQGYTVIAPFTANISPSSIDLGKPLPGVFMEYFQPVQISMYPLYQRDYQVYIMVVVYQFVQPGTIAQA</sequence>
<dbReference type="STRING" id="1006006.Mcup_1742"/>
<reference evidence="1 2" key="1">
    <citation type="journal article" date="2011" name="J. Bacteriol.">
        <title>Complete genome sequence of Metallosphaera cuprina, a metal sulfide-oxidizing archaeon from a hot spring.</title>
        <authorList>
            <person name="Liu L.J."/>
            <person name="You X.Y."/>
            <person name="Zheng H."/>
            <person name="Wang S."/>
            <person name="Jiang C.Y."/>
            <person name="Liu S.J."/>
        </authorList>
    </citation>
    <scope>NUCLEOTIDE SEQUENCE [LARGE SCALE GENOMIC DNA]</scope>
    <source>
        <strain evidence="1 2">Ar-4</strain>
    </source>
</reference>